<accession>A1RYU5</accession>
<sequence length="81" mass="8607">MRPEVIPLAMCPEGCEGIVVEVNGGMGLIRRLAELGFTKGARVRVLHSSPPGPVLVMVKGSRIALGRGVAMRVMISLQEVI</sequence>
<dbReference type="SMART" id="SM00899">
    <property type="entry name" value="FeoA"/>
    <property type="match status" value="1"/>
</dbReference>
<dbReference type="PANTHER" id="PTHR43151">
    <property type="entry name" value="FEOA FAMILY PROTEIN"/>
    <property type="match status" value="1"/>
</dbReference>
<dbReference type="EnsemblBacteria" id="ABL78375">
    <property type="protein sequence ID" value="ABL78375"/>
    <property type="gene ID" value="Tpen_0975"/>
</dbReference>
<reference evidence="4" key="1">
    <citation type="journal article" date="2008" name="J. Bacteriol.">
        <title>Genome sequence of Thermofilum pendens reveals an exceptional loss of biosynthetic pathways without genome reduction.</title>
        <authorList>
            <person name="Anderson I."/>
            <person name="Rodriguez J."/>
            <person name="Susanti D."/>
            <person name="Porat I."/>
            <person name="Reich C."/>
            <person name="Ulrich L.E."/>
            <person name="Elkins J.G."/>
            <person name="Mavromatis K."/>
            <person name="Lykidis A."/>
            <person name="Kim E."/>
            <person name="Thompson L.S."/>
            <person name="Nolan M."/>
            <person name="Land M."/>
            <person name="Copeland A."/>
            <person name="Lapidus A."/>
            <person name="Lucas S."/>
            <person name="Detter C."/>
            <person name="Zhulin I.B."/>
            <person name="Olsen G.J."/>
            <person name="Whitman W."/>
            <person name="Mukhopadhyay B."/>
            <person name="Bristow J."/>
            <person name="Kyrpides N."/>
        </authorList>
    </citation>
    <scope>NUCLEOTIDE SEQUENCE [LARGE SCALE GENOMIC DNA]</scope>
    <source>
        <strain evidence="4">DSM 2475 / Hrk 5</strain>
    </source>
</reference>
<dbReference type="InterPro" id="IPR038157">
    <property type="entry name" value="FeoA_core_dom"/>
</dbReference>
<organism evidence="3 4">
    <name type="scientific">Thermofilum pendens (strain DSM 2475 / Hrk 5)</name>
    <dbReference type="NCBI Taxonomy" id="368408"/>
    <lineage>
        <taxon>Archaea</taxon>
        <taxon>Thermoproteota</taxon>
        <taxon>Thermoprotei</taxon>
        <taxon>Thermofilales</taxon>
        <taxon>Thermofilaceae</taxon>
        <taxon>Thermofilum</taxon>
    </lineage>
</organism>
<proteinExistence type="predicted"/>
<keyword evidence="4" id="KW-1185">Reference proteome</keyword>
<gene>
    <name evidence="3" type="ordered locus">Tpen_0975</name>
</gene>
<keyword evidence="1" id="KW-0408">Iron</keyword>
<dbReference type="STRING" id="368408.Tpen_0975"/>
<evidence type="ECO:0000259" key="2">
    <source>
        <dbReference type="SMART" id="SM00899"/>
    </source>
</evidence>
<feature type="domain" description="Ferrous iron transporter FeoA-like" evidence="2">
    <location>
        <begin position="6"/>
        <end position="77"/>
    </location>
</feature>
<evidence type="ECO:0000313" key="4">
    <source>
        <dbReference type="Proteomes" id="UP000000641"/>
    </source>
</evidence>
<dbReference type="OrthoDB" id="87327at2157"/>
<dbReference type="Pfam" id="PF04023">
    <property type="entry name" value="FeoA"/>
    <property type="match status" value="1"/>
</dbReference>
<dbReference type="HOGENOM" id="CLU_150646_6_3_2"/>
<dbReference type="KEGG" id="tpe:Tpen_0975"/>
<evidence type="ECO:0000256" key="1">
    <source>
        <dbReference type="ARBA" id="ARBA00023004"/>
    </source>
</evidence>
<dbReference type="InterPro" id="IPR007167">
    <property type="entry name" value="Fe-transptr_FeoA-like"/>
</dbReference>
<dbReference type="InterPro" id="IPR008988">
    <property type="entry name" value="Transcriptional_repressor_C"/>
</dbReference>
<dbReference type="PANTHER" id="PTHR43151:SF1">
    <property type="entry name" value="SSR2333 PROTEIN"/>
    <property type="match status" value="1"/>
</dbReference>
<dbReference type="GO" id="GO:0046914">
    <property type="term" value="F:transition metal ion binding"/>
    <property type="evidence" value="ECO:0007669"/>
    <property type="project" value="InterPro"/>
</dbReference>
<dbReference type="SUPFAM" id="SSF50037">
    <property type="entry name" value="C-terminal domain of transcriptional repressors"/>
    <property type="match status" value="1"/>
</dbReference>
<dbReference type="InterPro" id="IPR053184">
    <property type="entry name" value="FeoA-like"/>
</dbReference>
<protein>
    <submittedName>
        <fullName evidence="3">FeoA family protein</fullName>
    </submittedName>
</protein>
<dbReference type="AlphaFoldDB" id="A1RYU5"/>
<dbReference type="Gene3D" id="2.30.30.90">
    <property type="match status" value="1"/>
</dbReference>
<name>A1RYU5_THEPD</name>
<evidence type="ECO:0000313" key="3">
    <source>
        <dbReference type="EMBL" id="ABL78375.1"/>
    </source>
</evidence>
<dbReference type="EMBL" id="CP000505">
    <property type="protein sequence ID" value="ABL78375.1"/>
    <property type="molecule type" value="Genomic_DNA"/>
</dbReference>
<dbReference type="Proteomes" id="UP000000641">
    <property type="component" value="Chromosome"/>
</dbReference>
<dbReference type="eggNOG" id="arCOG02102">
    <property type="taxonomic scope" value="Archaea"/>
</dbReference>